<dbReference type="CDD" id="cd00229">
    <property type="entry name" value="SGNH_hydrolase"/>
    <property type="match status" value="1"/>
</dbReference>
<protein>
    <submittedName>
        <fullName evidence="2">Lysophospholipase L1-like esterase</fullName>
    </submittedName>
</protein>
<dbReference type="Proteomes" id="UP000577362">
    <property type="component" value="Unassembled WGS sequence"/>
</dbReference>
<evidence type="ECO:0000259" key="1">
    <source>
        <dbReference type="Pfam" id="PF13472"/>
    </source>
</evidence>
<dbReference type="EMBL" id="JACIEN010000002">
    <property type="protein sequence ID" value="MBB4017537.1"/>
    <property type="molecule type" value="Genomic_DNA"/>
</dbReference>
<dbReference type="SUPFAM" id="SSF52266">
    <property type="entry name" value="SGNH hydrolase"/>
    <property type="match status" value="1"/>
</dbReference>
<gene>
    <name evidence="2" type="ORF">GGR16_002566</name>
</gene>
<keyword evidence="3" id="KW-1185">Reference proteome</keyword>
<evidence type="ECO:0000313" key="3">
    <source>
        <dbReference type="Proteomes" id="UP000577362"/>
    </source>
</evidence>
<dbReference type="Gene3D" id="3.40.50.1110">
    <property type="entry name" value="SGNH hydrolase"/>
    <property type="match status" value="1"/>
</dbReference>
<name>A0A840C558_9HYPH</name>
<organism evidence="2 3">
    <name type="scientific">Chelatococcus caeni</name>
    <dbReference type="NCBI Taxonomy" id="1348468"/>
    <lineage>
        <taxon>Bacteria</taxon>
        <taxon>Pseudomonadati</taxon>
        <taxon>Pseudomonadota</taxon>
        <taxon>Alphaproteobacteria</taxon>
        <taxon>Hyphomicrobiales</taxon>
        <taxon>Chelatococcaceae</taxon>
        <taxon>Chelatococcus</taxon>
    </lineage>
</organism>
<sequence>MAGLKGWRAAIIGTSLVQQNHFADERLIATSSRGWAAWAEVLSTGRLSLPVFHDRRVRPGWEPSNRPGGTRGFGGLNFGVSGQKVRDIEARLGDVLADRAAFDFIIVDAGTNDMMVEAKETIQAGRERICDRFVDAGCAVILLPILARGTEKWPAGGAERAKAQWINERSRAYARSRGGVFLFDWNEPWIDRASPFGVPRDGYSDDGTHFAPAGGYAVGKALAAYLAGLLPLQPRRTLSRDDRFDPRDNPLGNLCDDPFLIRAAAEGEGLLVETSHAVDVKAAFARRPDGLGFWQKLDIIGAGGDPGSVRLTVPVDVPAAALPAGGWMQASVEVEVGASPAWRGVTLRLAEDAPDGLVSAGMDPFRDGAGKLHAWPAEAWCGLIATPPLRPRPGGRPRLSLDILVANTGARPATLAVGGFELRAVADPPLAPAP</sequence>
<comment type="caution">
    <text evidence="2">The sequence shown here is derived from an EMBL/GenBank/DDBJ whole genome shotgun (WGS) entry which is preliminary data.</text>
</comment>
<dbReference type="InterPro" id="IPR051532">
    <property type="entry name" value="Ester_Hydrolysis_Enzymes"/>
</dbReference>
<dbReference type="InterPro" id="IPR013830">
    <property type="entry name" value="SGNH_hydro"/>
</dbReference>
<dbReference type="AlphaFoldDB" id="A0A840C558"/>
<proteinExistence type="predicted"/>
<feature type="domain" description="SGNH hydrolase-type esterase" evidence="1">
    <location>
        <begin position="76"/>
        <end position="214"/>
    </location>
</feature>
<accession>A0A840C558</accession>
<dbReference type="RefSeq" id="WP_183316836.1">
    <property type="nucleotide sequence ID" value="NZ_JACIEN010000002.1"/>
</dbReference>
<dbReference type="InterPro" id="IPR036514">
    <property type="entry name" value="SGNH_hydro_sf"/>
</dbReference>
<dbReference type="PANTHER" id="PTHR30383">
    <property type="entry name" value="THIOESTERASE 1/PROTEASE 1/LYSOPHOSPHOLIPASE L1"/>
    <property type="match status" value="1"/>
</dbReference>
<reference evidence="2 3" key="1">
    <citation type="submission" date="2020-08" db="EMBL/GenBank/DDBJ databases">
        <title>Genomic Encyclopedia of Type Strains, Phase IV (KMG-IV): sequencing the most valuable type-strain genomes for metagenomic binning, comparative biology and taxonomic classification.</title>
        <authorList>
            <person name="Goeker M."/>
        </authorList>
    </citation>
    <scope>NUCLEOTIDE SEQUENCE [LARGE SCALE GENOMIC DNA]</scope>
    <source>
        <strain evidence="2 3">DSM 103737</strain>
    </source>
</reference>
<dbReference type="GO" id="GO:0016788">
    <property type="term" value="F:hydrolase activity, acting on ester bonds"/>
    <property type="evidence" value="ECO:0007669"/>
    <property type="project" value="UniProtKB-ARBA"/>
</dbReference>
<evidence type="ECO:0000313" key="2">
    <source>
        <dbReference type="EMBL" id="MBB4017537.1"/>
    </source>
</evidence>
<dbReference type="Pfam" id="PF13472">
    <property type="entry name" value="Lipase_GDSL_2"/>
    <property type="match status" value="1"/>
</dbReference>